<dbReference type="AlphaFoldDB" id="A0A176QH00"/>
<evidence type="ECO:0000259" key="2">
    <source>
        <dbReference type="Pfam" id="PF09423"/>
    </source>
</evidence>
<dbReference type="InterPro" id="IPR029052">
    <property type="entry name" value="Metallo-depent_PP-like"/>
</dbReference>
<dbReference type="STRING" id="262209.AWH69_04460"/>
<dbReference type="Pfam" id="PF16655">
    <property type="entry name" value="PhoD_N"/>
    <property type="match status" value="1"/>
</dbReference>
<organism evidence="4 5">
    <name type="scientific">Janibacter melonis</name>
    <dbReference type="NCBI Taxonomy" id="262209"/>
    <lineage>
        <taxon>Bacteria</taxon>
        <taxon>Bacillati</taxon>
        <taxon>Actinomycetota</taxon>
        <taxon>Actinomycetes</taxon>
        <taxon>Micrococcales</taxon>
        <taxon>Intrasporangiaceae</taxon>
        <taxon>Janibacter</taxon>
    </lineage>
</organism>
<dbReference type="InterPro" id="IPR032093">
    <property type="entry name" value="PhoD_N"/>
</dbReference>
<dbReference type="Proteomes" id="UP000076976">
    <property type="component" value="Unassembled WGS sequence"/>
</dbReference>
<dbReference type="Pfam" id="PF09423">
    <property type="entry name" value="PhoD"/>
    <property type="match status" value="1"/>
</dbReference>
<dbReference type="Gene3D" id="3.60.21.70">
    <property type="entry name" value="PhoD-like phosphatase"/>
    <property type="match status" value="1"/>
</dbReference>
<name>A0A176QH00_9MICO</name>
<evidence type="ECO:0000256" key="1">
    <source>
        <dbReference type="SAM" id="SignalP"/>
    </source>
</evidence>
<keyword evidence="1" id="KW-0732">Signal</keyword>
<dbReference type="PANTHER" id="PTHR43606">
    <property type="entry name" value="PHOSPHATASE, PUTATIVE (AFU_ORTHOLOGUE AFUA_6G08710)-RELATED"/>
    <property type="match status" value="1"/>
</dbReference>
<feature type="chain" id="PRO_5008048885" evidence="1">
    <location>
        <begin position="23"/>
        <end position="533"/>
    </location>
</feature>
<sequence>MEITRRTVLSGGAAAGALTVLAAPGSAAGTPATRPLARSASPRVSPFELGVASGDPLPDSVVLWTRLAVDPTAEDGLGGMARRPYAVRWEIARDPQMRRVVERGVVEARAESGYAVHVEPRGLQAGREYWYRFRVGGHLSPVGRTMTAPARHEMPAVLAMSFASCSQYEHGYFTAYRRLAQDQPDLVLHLGDYQYEYTKQSYLSPTGNVRDHDGPETVDLASYRQRHAQYKSDPDLQLAHATAPWLVVWDDHEVDNNWADDVPENSDAAQWNDTTARFVRRRAQAFQAYYENMPLRRASVPRGADMKIYRRLHWGRLATFHMMDTRHYRDDQACGDGWTIDCDERLDETRSLPGMAQERWLLDGFERSRARWDVLGQQVFFAEQDALAGPSYRTSMDGWDGYVPSRRRITQGWVDAGVRNPVVLTGDVHKHWANDLRLDYQDTDSPVVGSELVCSSITSTGNGSPTWQSPNMALNPHLRFSADQRGYVRTAITKEKMSVDYRSLPSVTTTDAAAYTQASFELHDGQRGLQRTR</sequence>
<dbReference type="InterPro" id="IPR038607">
    <property type="entry name" value="PhoD-like_sf"/>
</dbReference>
<accession>A0A176QH00</accession>
<feature type="signal peptide" evidence="1">
    <location>
        <begin position="1"/>
        <end position="22"/>
    </location>
</feature>
<dbReference type="InterPro" id="IPR018946">
    <property type="entry name" value="PhoD-like_MPP"/>
</dbReference>
<dbReference type="PANTHER" id="PTHR43606:SF2">
    <property type="entry name" value="ALKALINE PHOSPHATASE FAMILY PROTEIN (AFU_ORTHOLOGUE AFUA_5G03860)"/>
    <property type="match status" value="1"/>
</dbReference>
<dbReference type="EMBL" id="LQZG01000001">
    <property type="protein sequence ID" value="OAB89014.1"/>
    <property type="molecule type" value="Genomic_DNA"/>
</dbReference>
<proteinExistence type="predicted"/>
<keyword evidence="5" id="KW-1185">Reference proteome</keyword>
<reference evidence="4 5" key="1">
    <citation type="submission" date="2016-01" db="EMBL/GenBank/DDBJ databases">
        <title>Janibacter melonis strain CD11_4 genome sequencing and assembly.</title>
        <authorList>
            <person name="Nair G.R."/>
            <person name="Kaur G."/>
            <person name="Chander A.M."/>
            <person name="Mayilraj S."/>
        </authorList>
    </citation>
    <scope>NUCLEOTIDE SEQUENCE [LARGE SCALE GENOMIC DNA]</scope>
    <source>
        <strain evidence="4 5">CD11-4</strain>
    </source>
</reference>
<evidence type="ECO:0000313" key="4">
    <source>
        <dbReference type="EMBL" id="OAB89014.1"/>
    </source>
</evidence>
<comment type="caution">
    <text evidence="4">The sequence shown here is derived from an EMBL/GenBank/DDBJ whole genome shotgun (WGS) entry which is preliminary data.</text>
</comment>
<evidence type="ECO:0000313" key="5">
    <source>
        <dbReference type="Proteomes" id="UP000076976"/>
    </source>
</evidence>
<evidence type="ECO:0000259" key="3">
    <source>
        <dbReference type="Pfam" id="PF16655"/>
    </source>
</evidence>
<protein>
    <submittedName>
        <fullName evidence="4">Alkaline phosphatase</fullName>
    </submittedName>
</protein>
<feature type="domain" description="PhoD-like phosphatase metallophosphatase" evidence="2">
    <location>
        <begin position="161"/>
        <end position="501"/>
    </location>
</feature>
<dbReference type="InterPro" id="IPR006311">
    <property type="entry name" value="TAT_signal"/>
</dbReference>
<dbReference type="RefSeq" id="WP_068272024.1">
    <property type="nucleotide sequence ID" value="NZ_LQZG01000001.1"/>
</dbReference>
<dbReference type="Gene3D" id="2.60.40.380">
    <property type="entry name" value="Purple acid phosphatase-like, N-terminal"/>
    <property type="match status" value="1"/>
</dbReference>
<feature type="domain" description="Phospholipase D N-terminal" evidence="3">
    <location>
        <begin position="49"/>
        <end position="147"/>
    </location>
</feature>
<dbReference type="InterPro" id="IPR052900">
    <property type="entry name" value="Phospholipid_Metab_Enz"/>
</dbReference>
<dbReference type="SUPFAM" id="SSF56300">
    <property type="entry name" value="Metallo-dependent phosphatases"/>
    <property type="match status" value="1"/>
</dbReference>
<gene>
    <name evidence="4" type="ORF">AWH69_04460</name>
</gene>
<dbReference type="CDD" id="cd07389">
    <property type="entry name" value="MPP_PhoD"/>
    <property type="match status" value="1"/>
</dbReference>
<dbReference type="PROSITE" id="PS51318">
    <property type="entry name" value="TAT"/>
    <property type="match status" value="1"/>
</dbReference>